<keyword evidence="2" id="KW-1185">Reference proteome</keyword>
<dbReference type="STRING" id="180163.SAMN02745174_02293"/>
<dbReference type="EMBL" id="FUWX01000021">
    <property type="protein sequence ID" value="SKA01899.1"/>
    <property type="molecule type" value="Genomic_DNA"/>
</dbReference>
<proteinExistence type="predicted"/>
<protein>
    <submittedName>
        <fullName evidence="1">Uncharacterized protein</fullName>
    </submittedName>
</protein>
<organism evidence="1 2">
    <name type="scientific">Cetobacterium ceti</name>
    <dbReference type="NCBI Taxonomy" id="180163"/>
    <lineage>
        <taxon>Bacteria</taxon>
        <taxon>Fusobacteriati</taxon>
        <taxon>Fusobacteriota</taxon>
        <taxon>Fusobacteriia</taxon>
        <taxon>Fusobacteriales</taxon>
        <taxon>Fusobacteriaceae</taxon>
        <taxon>Cetobacterium</taxon>
    </lineage>
</organism>
<gene>
    <name evidence="1" type="ORF">SAMN02745174_02293</name>
</gene>
<reference evidence="1 2" key="1">
    <citation type="submission" date="2017-02" db="EMBL/GenBank/DDBJ databases">
        <authorList>
            <person name="Peterson S.W."/>
        </authorList>
    </citation>
    <scope>NUCLEOTIDE SEQUENCE [LARGE SCALE GENOMIC DNA]</scope>
    <source>
        <strain evidence="1 2">ATCC 700028</strain>
    </source>
</reference>
<dbReference type="AlphaFoldDB" id="A0A1T4QDT0"/>
<accession>A0A1T4QDT0</accession>
<name>A0A1T4QDT0_9FUSO</name>
<evidence type="ECO:0000313" key="2">
    <source>
        <dbReference type="Proteomes" id="UP000191153"/>
    </source>
</evidence>
<evidence type="ECO:0000313" key="1">
    <source>
        <dbReference type="EMBL" id="SKA01899.1"/>
    </source>
</evidence>
<dbReference type="Gene3D" id="3.10.450.40">
    <property type="match status" value="1"/>
</dbReference>
<dbReference type="RefSeq" id="WP_078694731.1">
    <property type="nucleotide sequence ID" value="NZ_FUWX01000021.1"/>
</dbReference>
<dbReference type="SUPFAM" id="SSF160719">
    <property type="entry name" value="gpW/gp25-like"/>
    <property type="match status" value="1"/>
</dbReference>
<sequence>MEIIYDSSKLKDYKIKKTISDEIIQNIENILSRIKGNIPLNREKGIDTALIDEPLNLIQPYLISILIDEIEREEPRFKVNKICFDTDFSSQGKLIIKVKGEISHE</sequence>
<dbReference type="Proteomes" id="UP000191153">
    <property type="component" value="Unassembled WGS sequence"/>
</dbReference>